<keyword evidence="4" id="KW-0472">Membrane</keyword>
<dbReference type="GO" id="GO:0003847">
    <property type="term" value="F:1-alkyl-2-acetylglycerophosphocholine esterase activity"/>
    <property type="evidence" value="ECO:0007669"/>
    <property type="project" value="TreeGrafter"/>
</dbReference>
<organism evidence="5 6">
    <name type="scientific">Devosia sediminis</name>
    <dbReference type="NCBI Taxonomy" id="2798801"/>
    <lineage>
        <taxon>Bacteria</taxon>
        <taxon>Pseudomonadati</taxon>
        <taxon>Pseudomonadota</taxon>
        <taxon>Alphaproteobacteria</taxon>
        <taxon>Hyphomicrobiales</taxon>
        <taxon>Devosiaceae</taxon>
        <taxon>Devosia</taxon>
    </lineage>
</organism>
<dbReference type="EMBL" id="JAEKMH010000002">
    <property type="protein sequence ID" value="MBJ3785284.1"/>
    <property type="molecule type" value="Genomic_DNA"/>
</dbReference>
<evidence type="ECO:0000256" key="1">
    <source>
        <dbReference type="ARBA" id="ARBA00022801"/>
    </source>
</evidence>
<dbReference type="PANTHER" id="PTHR10272">
    <property type="entry name" value="PLATELET-ACTIVATING FACTOR ACETYLHYDROLASE"/>
    <property type="match status" value="1"/>
</dbReference>
<dbReference type="Pfam" id="PF03403">
    <property type="entry name" value="PAF-AH_p_II"/>
    <property type="match status" value="2"/>
</dbReference>
<evidence type="ECO:0000256" key="4">
    <source>
        <dbReference type="SAM" id="Phobius"/>
    </source>
</evidence>
<keyword evidence="4" id="KW-0812">Transmembrane</keyword>
<dbReference type="PANTHER" id="PTHR10272:SF0">
    <property type="entry name" value="PLATELET-ACTIVATING FACTOR ACETYLHYDROLASE"/>
    <property type="match status" value="1"/>
</dbReference>
<dbReference type="SUPFAM" id="SSF53474">
    <property type="entry name" value="alpha/beta-Hydrolases"/>
    <property type="match status" value="1"/>
</dbReference>
<dbReference type="Proteomes" id="UP000602124">
    <property type="component" value="Unassembled WGS sequence"/>
</dbReference>
<evidence type="ECO:0000313" key="5">
    <source>
        <dbReference type="EMBL" id="MBJ3785284.1"/>
    </source>
</evidence>
<evidence type="ECO:0000313" key="6">
    <source>
        <dbReference type="Proteomes" id="UP000602124"/>
    </source>
</evidence>
<keyword evidence="4" id="KW-1133">Transmembrane helix</keyword>
<protein>
    <submittedName>
        <fullName evidence="5">Uncharacterized protein</fullName>
    </submittedName>
</protein>
<feature type="transmembrane region" description="Helical" evidence="4">
    <location>
        <begin position="29"/>
        <end position="47"/>
    </location>
</feature>
<keyword evidence="6" id="KW-1185">Reference proteome</keyword>
<evidence type="ECO:0000256" key="3">
    <source>
        <dbReference type="ARBA" id="ARBA00023098"/>
    </source>
</evidence>
<feature type="transmembrane region" description="Helical" evidence="4">
    <location>
        <begin position="53"/>
        <end position="73"/>
    </location>
</feature>
<proteinExistence type="predicted"/>
<keyword evidence="1" id="KW-0378">Hydrolase</keyword>
<reference evidence="5" key="1">
    <citation type="submission" date="2020-12" db="EMBL/GenBank/DDBJ databases">
        <title>Devosia sp. MSA67 isolated from Mo River.</title>
        <authorList>
            <person name="Ma F."/>
            <person name="Zi Z."/>
        </authorList>
    </citation>
    <scope>NUCLEOTIDE SEQUENCE</scope>
    <source>
        <strain evidence="5">MSA67</strain>
    </source>
</reference>
<keyword evidence="2" id="KW-0442">Lipid degradation</keyword>
<dbReference type="Gene3D" id="3.40.50.1820">
    <property type="entry name" value="alpha/beta hydrolase"/>
    <property type="match status" value="1"/>
</dbReference>
<dbReference type="GO" id="GO:0016042">
    <property type="term" value="P:lipid catabolic process"/>
    <property type="evidence" value="ECO:0007669"/>
    <property type="project" value="UniProtKB-KW"/>
</dbReference>
<keyword evidence="3" id="KW-0443">Lipid metabolism</keyword>
<sequence length="483" mass="53091">MRPIETLLLLDTLFMVLALVVSRLRQPTVLITGAAFATAFLLLHLLLEGYRWQMVPAYGLCLLLGLGIVLHTWPASRWRWSRPFSIASGAVLLVAWLLPNAVPMFQLPDPSGPYASGSLTYHFVDPGRSDWVNRNAPRELMVQVWYPVAKAATGEREPYIPHALDFGGGLGNVRLPGFFLDHLTLVETHALRAAPMAAGLERFPLLIFSPGANGYRQHNMFQVEELVSHGYVVAAIDHPGAARAVVFPDGRRMPHDATLMNIPRFFAEPGFGEAIFNYLAGDVSFALDQIMMLDAHDPRSVLTGRIDTARVGVFGVSLGGLVAAEACRQDDRIAACLIEDVFVPADVIADGVDQPTMWLSRDADSMRAERWTEAQIGLHQTSMHAALEGSRTDGYIVSIPGTFHLNFTDLPFTLSEPLAKGLGLTGSIDWRRGHHAINAFSTAFFDRYLKGESSDLLLACWEQFPEVDVISRIAGMGGALWPH</sequence>
<accession>A0A934MRC6</accession>
<dbReference type="InterPro" id="IPR029058">
    <property type="entry name" value="AB_hydrolase_fold"/>
</dbReference>
<dbReference type="RefSeq" id="WP_198876473.1">
    <property type="nucleotide sequence ID" value="NZ_JAEKMH010000002.1"/>
</dbReference>
<dbReference type="AlphaFoldDB" id="A0A934MRC6"/>
<evidence type="ECO:0000256" key="2">
    <source>
        <dbReference type="ARBA" id="ARBA00022963"/>
    </source>
</evidence>
<name>A0A934MRC6_9HYPH</name>
<comment type="caution">
    <text evidence="5">The sequence shown here is derived from an EMBL/GenBank/DDBJ whole genome shotgun (WGS) entry which is preliminary data.</text>
</comment>
<gene>
    <name evidence="5" type="ORF">JEQ47_11165</name>
</gene>
<feature type="transmembrane region" description="Helical" evidence="4">
    <location>
        <begin position="6"/>
        <end position="22"/>
    </location>
</feature>